<dbReference type="SMART" id="SM00460">
    <property type="entry name" value="TGc"/>
    <property type="match status" value="1"/>
</dbReference>
<dbReference type="Gene3D" id="3.10.620.30">
    <property type="match status" value="1"/>
</dbReference>
<dbReference type="SUPFAM" id="SSF54001">
    <property type="entry name" value="Cysteine proteinases"/>
    <property type="match status" value="1"/>
</dbReference>
<accession>A0A7S3Z560</accession>
<proteinExistence type="predicted"/>
<name>A0A7S3Z560_9EUKA</name>
<dbReference type="EMBL" id="HBIV01033227">
    <property type="protein sequence ID" value="CAE0672024.1"/>
    <property type="molecule type" value="Transcribed_RNA"/>
</dbReference>
<evidence type="ECO:0000313" key="2">
    <source>
        <dbReference type="EMBL" id="CAE0672024.1"/>
    </source>
</evidence>
<dbReference type="PANTHER" id="PTHR35532:SF5">
    <property type="entry name" value="CARBOHYDRATE-BINDING DOMAIN-CONTAINING PROTEIN"/>
    <property type="match status" value="1"/>
</dbReference>
<feature type="domain" description="Transglutaminase-like" evidence="1">
    <location>
        <begin position="143"/>
        <end position="216"/>
    </location>
</feature>
<dbReference type="InterPro" id="IPR002931">
    <property type="entry name" value="Transglutaminase-like"/>
</dbReference>
<dbReference type="AlphaFoldDB" id="A0A7S3Z560"/>
<dbReference type="PANTHER" id="PTHR35532">
    <property type="entry name" value="SIMILAR TO POLYHYDROXYALKANOATE DEPOLYMERASE"/>
    <property type="match status" value="1"/>
</dbReference>
<evidence type="ECO:0000259" key="1">
    <source>
        <dbReference type="SMART" id="SM00460"/>
    </source>
</evidence>
<sequence>MAAGIKIASRSSSVSLTSDRRNSDRAYDFILENMSKSDIHEITQDSLQEDVELAKQYRAKSEGVWGPVSDEVWMEYVLPPKVATEAYTPWRKDFHEKYWAKASKYTDAGEAVKFLNEQVFKDLNVSYMKEYPGHKPDQNWMESTKLHHASCTGLSIMLVSACRSVGIPARLAMTPAWVTGSEAEDCKHGLSDEDQNHSWVEVLLADGKWHYIGASEPSEFDQTWFTDQAAKAIPSSSESFKNSIYAVSFKPTEFVMPAPWNREKEISVVEVVERYTQKA</sequence>
<protein>
    <recommendedName>
        <fullName evidence="1">Transglutaminase-like domain-containing protein</fullName>
    </recommendedName>
</protein>
<reference evidence="2" key="1">
    <citation type="submission" date="2021-01" db="EMBL/GenBank/DDBJ databases">
        <authorList>
            <person name="Corre E."/>
            <person name="Pelletier E."/>
            <person name="Niang G."/>
            <person name="Scheremetjew M."/>
            <person name="Finn R."/>
            <person name="Kale V."/>
            <person name="Holt S."/>
            <person name="Cochrane G."/>
            <person name="Meng A."/>
            <person name="Brown T."/>
            <person name="Cohen L."/>
        </authorList>
    </citation>
    <scope>NUCLEOTIDE SEQUENCE</scope>
    <source>
        <strain evidence="2">CCCM811</strain>
    </source>
</reference>
<dbReference type="InterPro" id="IPR038765">
    <property type="entry name" value="Papain-like_cys_pep_sf"/>
</dbReference>
<gene>
    <name evidence="2" type="ORF">LGLO00237_LOCUS23673</name>
</gene>
<organism evidence="2">
    <name type="scientific">Lotharella globosa</name>
    <dbReference type="NCBI Taxonomy" id="91324"/>
    <lineage>
        <taxon>Eukaryota</taxon>
        <taxon>Sar</taxon>
        <taxon>Rhizaria</taxon>
        <taxon>Cercozoa</taxon>
        <taxon>Chlorarachniophyceae</taxon>
        <taxon>Lotharella</taxon>
    </lineage>
</organism>
<dbReference type="Pfam" id="PF01841">
    <property type="entry name" value="Transglut_core"/>
    <property type="match status" value="1"/>
</dbReference>